<evidence type="ECO:0000259" key="2">
    <source>
        <dbReference type="Pfam" id="PF00535"/>
    </source>
</evidence>
<protein>
    <recommendedName>
        <fullName evidence="2">Glycosyltransferase 2-like domain-containing protein</fullName>
    </recommendedName>
</protein>
<dbReference type="InterPro" id="IPR029044">
    <property type="entry name" value="Nucleotide-diphossugar_trans"/>
</dbReference>
<dbReference type="Pfam" id="PF00535">
    <property type="entry name" value="Glycos_transf_2"/>
    <property type="match status" value="1"/>
</dbReference>
<dbReference type="InterPro" id="IPR050256">
    <property type="entry name" value="Glycosyltransferase_2"/>
</dbReference>
<evidence type="ECO:0000256" key="1">
    <source>
        <dbReference type="SAM" id="Phobius"/>
    </source>
</evidence>
<dbReference type="EMBL" id="AQRA01000006">
    <property type="protein sequence ID" value="EZH72932.1"/>
    <property type="molecule type" value="Genomic_DNA"/>
</dbReference>
<evidence type="ECO:0000313" key="4">
    <source>
        <dbReference type="Proteomes" id="UP000023541"/>
    </source>
</evidence>
<dbReference type="eggNOG" id="COG0463">
    <property type="taxonomic scope" value="Bacteria"/>
</dbReference>
<accession>A0A023BSG0</accession>
<dbReference type="Gene3D" id="3.90.550.10">
    <property type="entry name" value="Spore Coat Polysaccharide Biosynthesis Protein SpsA, Chain A"/>
    <property type="match status" value="1"/>
</dbReference>
<gene>
    <name evidence="3" type="ORF">ATO12_18095</name>
</gene>
<dbReference type="PANTHER" id="PTHR48090:SF7">
    <property type="entry name" value="RFBJ PROTEIN"/>
    <property type="match status" value="1"/>
</dbReference>
<dbReference type="OrthoDB" id="952827at2"/>
<dbReference type="PANTHER" id="PTHR48090">
    <property type="entry name" value="UNDECAPRENYL-PHOSPHATE 4-DEOXY-4-FORMAMIDO-L-ARABINOSE TRANSFERASE-RELATED"/>
    <property type="match status" value="1"/>
</dbReference>
<dbReference type="InterPro" id="IPR001173">
    <property type="entry name" value="Glyco_trans_2-like"/>
</dbReference>
<proteinExistence type="predicted"/>
<dbReference type="STRING" id="1317122.ATO12_18095"/>
<dbReference type="Proteomes" id="UP000023541">
    <property type="component" value="Unassembled WGS sequence"/>
</dbReference>
<feature type="domain" description="Glycosyltransferase 2-like" evidence="2">
    <location>
        <begin position="6"/>
        <end position="168"/>
    </location>
</feature>
<dbReference type="SUPFAM" id="SSF53448">
    <property type="entry name" value="Nucleotide-diphospho-sugar transferases"/>
    <property type="match status" value="1"/>
</dbReference>
<keyword evidence="1" id="KW-1133">Transmembrane helix</keyword>
<comment type="caution">
    <text evidence="3">The sequence shown here is derived from an EMBL/GenBank/DDBJ whole genome shotgun (WGS) entry which is preliminary data.</text>
</comment>
<dbReference type="AlphaFoldDB" id="A0A023BSG0"/>
<dbReference type="CDD" id="cd04179">
    <property type="entry name" value="DPM_DPG-synthase_like"/>
    <property type="match status" value="1"/>
</dbReference>
<reference evidence="3 4" key="1">
    <citation type="submission" date="2014-04" db="EMBL/GenBank/DDBJ databases">
        <title>Aquimarina sp. 22II-S11-z7 Genome Sequencing.</title>
        <authorList>
            <person name="Lai Q."/>
        </authorList>
    </citation>
    <scope>NUCLEOTIDE SEQUENCE [LARGE SCALE GENOMIC DNA]</scope>
    <source>
        <strain evidence="3 4">22II-S11-z7</strain>
    </source>
</reference>
<evidence type="ECO:0000313" key="3">
    <source>
        <dbReference type="EMBL" id="EZH72932.1"/>
    </source>
</evidence>
<feature type="transmembrane region" description="Helical" evidence="1">
    <location>
        <begin position="261"/>
        <end position="282"/>
    </location>
</feature>
<dbReference type="RefSeq" id="WP_034242716.1">
    <property type="nucleotide sequence ID" value="NZ_AQRA01000006.1"/>
</dbReference>
<name>A0A023BSG0_9FLAO</name>
<sequence length="292" mass="32782">MPNNLTIVIPAYNEEECLKEFFPEVMKHCERKTYKLIVVNDGSSDGTLDLLKDFQEKSSLDFEIVNHKVNRGYGGALKSGIEASVTEFVITIDADGQHYLEDVDKLFKKIKDTEADLIVGSRKGQSSASLFRGIGKRIIRMVAKMLMKLHIYDINSGMKIYNTDLVKQYLKLTPDTMSFSDVITLTFVNNRHLVIEEPIRIKDRVKGASTIGVRTAFETVMEIINIIILFNPARIFLPISAFFFVFGVVWGANFFFQGKGISIGASTLILTGLIIFLLGLIAEQLSAVRKNL</sequence>
<keyword evidence="1" id="KW-0812">Transmembrane</keyword>
<organism evidence="3 4">
    <name type="scientific">Aquimarina atlantica</name>
    <dbReference type="NCBI Taxonomy" id="1317122"/>
    <lineage>
        <taxon>Bacteria</taxon>
        <taxon>Pseudomonadati</taxon>
        <taxon>Bacteroidota</taxon>
        <taxon>Flavobacteriia</taxon>
        <taxon>Flavobacteriales</taxon>
        <taxon>Flavobacteriaceae</taxon>
        <taxon>Aquimarina</taxon>
    </lineage>
</organism>
<keyword evidence="1" id="KW-0472">Membrane</keyword>
<keyword evidence="4" id="KW-1185">Reference proteome</keyword>